<evidence type="ECO:0000259" key="3">
    <source>
        <dbReference type="Pfam" id="PF03781"/>
    </source>
</evidence>
<feature type="signal peptide" evidence="2">
    <location>
        <begin position="1"/>
        <end position="22"/>
    </location>
</feature>
<evidence type="ECO:0000313" key="4">
    <source>
        <dbReference type="EMBL" id="WXA91190.1"/>
    </source>
</evidence>
<feature type="region of interest" description="Disordered" evidence="1">
    <location>
        <begin position="34"/>
        <end position="59"/>
    </location>
</feature>
<dbReference type="InterPro" id="IPR005532">
    <property type="entry name" value="SUMF_dom"/>
</dbReference>
<dbReference type="RefSeq" id="WP_394841810.1">
    <property type="nucleotide sequence ID" value="NZ_CP089982.1"/>
</dbReference>
<sequence length="339" mass="35367">MRPLRCAAAGYFATTALCCALACSLDYSVGPFDGGDSGNPSPDGGKPSDGGGSDGPATAVPPSCATAQTCTGGKSCCASDLVTGGPFHRDNDGNYAATISDFQLDVFEVTVGRFRAFVNAGKGTRNSAPAAGAGAHPKVANSGWDPSWNGNLAASTDALKTALACDPSMETWTASPSAQETRPINCVTWYDAFAFCIWDGGRIPTTSEWNYAAAGGSKQLAYPWGNAFESSRVTYGCGGSCSKDNLLPVGSKSPQGDGTWNQADLAGSLWEWTLDSSRTLLPPPCADCSNYSPSATPRVRRGGNVSSENTDELRTDYSSERPGTERHWSNGFRCARPAK</sequence>
<dbReference type="Proteomes" id="UP001379533">
    <property type="component" value="Chromosome"/>
</dbReference>
<protein>
    <submittedName>
        <fullName evidence="4">Formylglycine-generating enzyme family protein</fullName>
    </submittedName>
</protein>
<accession>A0ABZ2K260</accession>
<dbReference type="Gene3D" id="3.90.1580.10">
    <property type="entry name" value="paralog of FGE (formylglycine-generating enzyme)"/>
    <property type="match status" value="1"/>
</dbReference>
<dbReference type="InterPro" id="IPR016187">
    <property type="entry name" value="CTDL_fold"/>
</dbReference>
<feature type="chain" id="PRO_5045899350" evidence="2">
    <location>
        <begin position="23"/>
        <end position="339"/>
    </location>
</feature>
<organism evidence="4 5">
    <name type="scientific">Pendulispora brunnea</name>
    <dbReference type="NCBI Taxonomy" id="2905690"/>
    <lineage>
        <taxon>Bacteria</taxon>
        <taxon>Pseudomonadati</taxon>
        <taxon>Myxococcota</taxon>
        <taxon>Myxococcia</taxon>
        <taxon>Myxococcales</taxon>
        <taxon>Sorangiineae</taxon>
        <taxon>Pendulisporaceae</taxon>
        <taxon>Pendulispora</taxon>
    </lineage>
</organism>
<evidence type="ECO:0000256" key="1">
    <source>
        <dbReference type="SAM" id="MobiDB-lite"/>
    </source>
</evidence>
<feature type="region of interest" description="Disordered" evidence="1">
    <location>
        <begin position="292"/>
        <end position="339"/>
    </location>
</feature>
<dbReference type="PANTHER" id="PTHR23150:SF19">
    <property type="entry name" value="FORMYLGLYCINE-GENERATING ENZYME"/>
    <property type="match status" value="1"/>
</dbReference>
<dbReference type="InterPro" id="IPR051043">
    <property type="entry name" value="Sulfatase_Mod_Factor_Kinase"/>
</dbReference>
<gene>
    <name evidence="4" type="ORF">LZC95_32630</name>
</gene>
<dbReference type="Pfam" id="PF03781">
    <property type="entry name" value="FGE-sulfatase"/>
    <property type="match status" value="1"/>
</dbReference>
<reference evidence="4 5" key="1">
    <citation type="submission" date="2021-12" db="EMBL/GenBank/DDBJ databases">
        <title>Discovery of the Pendulisporaceae a myxobacterial family with distinct sporulation behavior and unique specialized metabolism.</title>
        <authorList>
            <person name="Garcia R."/>
            <person name="Popoff A."/>
            <person name="Bader C.D."/>
            <person name="Loehr J."/>
            <person name="Walesch S."/>
            <person name="Walt C."/>
            <person name="Boldt J."/>
            <person name="Bunk B."/>
            <person name="Haeckl F.J.F.P.J."/>
            <person name="Gunesch A.P."/>
            <person name="Birkelbach J."/>
            <person name="Nuebel U."/>
            <person name="Pietschmann T."/>
            <person name="Bach T."/>
            <person name="Mueller R."/>
        </authorList>
    </citation>
    <scope>NUCLEOTIDE SEQUENCE [LARGE SCALE GENOMIC DNA]</scope>
    <source>
        <strain evidence="4 5">MSr12523</strain>
    </source>
</reference>
<feature type="compositionally biased region" description="Basic and acidic residues" evidence="1">
    <location>
        <begin position="311"/>
        <end position="328"/>
    </location>
</feature>
<keyword evidence="5" id="KW-1185">Reference proteome</keyword>
<evidence type="ECO:0000313" key="5">
    <source>
        <dbReference type="Proteomes" id="UP001379533"/>
    </source>
</evidence>
<evidence type="ECO:0000256" key="2">
    <source>
        <dbReference type="SAM" id="SignalP"/>
    </source>
</evidence>
<dbReference type="EMBL" id="CP089982">
    <property type="protein sequence ID" value="WXA91190.1"/>
    <property type="molecule type" value="Genomic_DNA"/>
</dbReference>
<proteinExistence type="predicted"/>
<name>A0ABZ2K260_9BACT</name>
<dbReference type="PANTHER" id="PTHR23150">
    <property type="entry name" value="SULFATASE MODIFYING FACTOR 1, 2"/>
    <property type="match status" value="1"/>
</dbReference>
<keyword evidence="2" id="KW-0732">Signal</keyword>
<feature type="domain" description="Sulfatase-modifying factor enzyme-like" evidence="3">
    <location>
        <begin position="91"/>
        <end position="336"/>
    </location>
</feature>
<dbReference type="SUPFAM" id="SSF56436">
    <property type="entry name" value="C-type lectin-like"/>
    <property type="match status" value="1"/>
</dbReference>
<dbReference type="InterPro" id="IPR042095">
    <property type="entry name" value="SUMF_sf"/>
</dbReference>